<reference evidence="1 2" key="1">
    <citation type="journal article" date="2019" name="Nat. Microbiol.">
        <title>Mediterranean grassland soil C-N compound turnover is dependent on rainfall and depth, and is mediated by genomically divergent microorganisms.</title>
        <authorList>
            <person name="Diamond S."/>
            <person name="Andeer P.F."/>
            <person name="Li Z."/>
            <person name="Crits-Christoph A."/>
            <person name="Burstein D."/>
            <person name="Anantharaman K."/>
            <person name="Lane K.R."/>
            <person name="Thomas B.C."/>
            <person name="Pan C."/>
            <person name="Northen T.R."/>
            <person name="Banfield J.F."/>
        </authorList>
    </citation>
    <scope>NUCLEOTIDE SEQUENCE [LARGE SCALE GENOMIC DNA]</scope>
    <source>
        <strain evidence="1">NP_4</strain>
    </source>
</reference>
<dbReference type="PANTHER" id="PTHR35271">
    <property type="entry name" value="ABC TRANSPORTER, SUBSTRATE-BINDING LIPOPROTEIN-RELATED"/>
    <property type="match status" value="1"/>
</dbReference>
<proteinExistence type="predicted"/>
<gene>
    <name evidence="1" type="ORF">E6H01_14640</name>
</gene>
<protein>
    <submittedName>
        <fullName evidence="1">ABC transporter substrate-binding protein</fullName>
    </submittedName>
</protein>
<dbReference type="Pfam" id="PF04392">
    <property type="entry name" value="ABC_sub_bind"/>
    <property type="match status" value="1"/>
</dbReference>
<evidence type="ECO:0000313" key="1">
    <source>
        <dbReference type="EMBL" id="TMI95038.1"/>
    </source>
</evidence>
<dbReference type="PANTHER" id="PTHR35271:SF1">
    <property type="entry name" value="ABC TRANSPORTER, SUBSTRATE-BINDING LIPOPROTEIN"/>
    <property type="match status" value="1"/>
</dbReference>
<dbReference type="Gene3D" id="3.40.50.2300">
    <property type="match status" value="2"/>
</dbReference>
<comment type="caution">
    <text evidence="1">The sequence shown here is derived from an EMBL/GenBank/DDBJ whole genome shotgun (WGS) entry which is preliminary data.</text>
</comment>
<dbReference type="EMBL" id="VBAL01000305">
    <property type="protein sequence ID" value="TMI95038.1"/>
    <property type="molecule type" value="Genomic_DNA"/>
</dbReference>
<dbReference type="CDD" id="cd06325">
    <property type="entry name" value="PBP1_ABC_unchar_transporter"/>
    <property type="match status" value="1"/>
</dbReference>
<organism evidence="1 2">
    <name type="scientific">Candidatus Segetimicrobium genomatis</name>
    <dbReference type="NCBI Taxonomy" id="2569760"/>
    <lineage>
        <taxon>Bacteria</taxon>
        <taxon>Bacillati</taxon>
        <taxon>Candidatus Sysuimicrobiota</taxon>
        <taxon>Candidatus Sysuimicrobiia</taxon>
        <taxon>Candidatus Sysuimicrobiales</taxon>
        <taxon>Candidatus Segetimicrobiaceae</taxon>
        <taxon>Candidatus Segetimicrobium</taxon>
    </lineage>
</organism>
<sequence>MPVAQQAQRVYRIGFLGQTSPSDYSSQIAALRQGLRDAGYQEGANLFIEYRWAEGRLGRLPSLATDLVRLKVDLIVTHGTAGSRAAKQATATIPLVFATAGDPVRGGIVTSLSRPGGNMTGLSIQPADLMTKQLDLLKQVAPTVSRIVQLRAASSGPEDVDESLEQEQTAAARSLGLELKKFVVEPKDPTHAFLHVAQHGAHAIVVENTPALRAHAAAIAALAVEHRLPTIGAPWFAEAGLLLGYGPSVEDMYRRAAYFVDKILKGAKPSDLPVEQPTKFELVINLKTAKALGLTIPQSLLVRSDEIIQ</sequence>
<dbReference type="Proteomes" id="UP000319353">
    <property type="component" value="Unassembled WGS sequence"/>
</dbReference>
<dbReference type="InterPro" id="IPR007487">
    <property type="entry name" value="ABC_transpt-TYRBP-like"/>
</dbReference>
<name>A0A537KGW6_9BACT</name>
<accession>A0A537KGW6</accession>
<evidence type="ECO:0000313" key="2">
    <source>
        <dbReference type="Proteomes" id="UP000319353"/>
    </source>
</evidence>
<dbReference type="AlphaFoldDB" id="A0A537KGW6"/>